<dbReference type="Proteomes" id="UP000515307">
    <property type="component" value="Chromosome"/>
</dbReference>
<feature type="chain" id="PRO_5028972791" description="Secreted protein" evidence="2">
    <location>
        <begin position="27"/>
        <end position="117"/>
    </location>
</feature>
<dbReference type="AlphaFoldDB" id="A0A7G7BKX0"/>
<name>A0A7G7BKX0_9ACTN</name>
<evidence type="ECO:0000313" key="4">
    <source>
        <dbReference type="Proteomes" id="UP000515307"/>
    </source>
</evidence>
<evidence type="ECO:0000256" key="2">
    <source>
        <dbReference type="SAM" id="SignalP"/>
    </source>
</evidence>
<keyword evidence="2" id="KW-0732">Signal</keyword>
<dbReference type="KEGG" id="sfiy:F0344_16305"/>
<dbReference type="EMBL" id="CP045702">
    <property type="protein sequence ID" value="QNE75985.1"/>
    <property type="molecule type" value="Genomic_DNA"/>
</dbReference>
<gene>
    <name evidence="3" type="ORF">F0344_16305</name>
</gene>
<proteinExistence type="predicted"/>
<protein>
    <recommendedName>
        <fullName evidence="5">Secreted protein</fullName>
    </recommendedName>
</protein>
<sequence length="117" mass="11463">MSRTQWCCLLAVLTVVLGLFCGPATASVTPAAGSHPIVAAGGGEGVPGCGRDTGHDGTEPAGPVRGRAAHDQAPGLATWGLPATTTGAGPAEPPLRIAARGPEPATPGPVELSVLRV</sequence>
<accession>A0A7G7BKX0</accession>
<feature type="signal peptide" evidence="2">
    <location>
        <begin position="1"/>
        <end position="26"/>
    </location>
</feature>
<keyword evidence="4" id="KW-1185">Reference proteome</keyword>
<dbReference type="RefSeq" id="WP_185299481.1">
    <property type="nucleotide sequence ID" value="NZ_CP045702.1"/>
</dbReference>
<feature type="region of interest" description="Disordered" evidence="1">
    <location>
        <begin position="31"/>
        <end position="117"/>
    </location>
</feature>
<reference evidence="4" key="1">
    <citation type="submission" date="2019-10" db="EMBL/GenBank/DDBJ databases">
        <title>Antimicrobial potential of Antarctic Bacteria.</title>
        <authorList>
            <person name="Benaud N."/>
            <person name="Edwards R.J."/>
            <person name="Ferrari B.C."/>
        </authorList>
    </citation>
    <scope>NUCLEOTIDE SEQUENCE [LARGE SCALE GENOMIC DNA]</scope>
    <source>
        <strain evidence="4">NBSH44</strain>
    </source>
</reference>
<evidence type="ECO:0000313" key="3">
    <source>
        <dbReference type="EMBL" id="QNE75985.1"/>
    </source>
</evidence>
<evidence type="ECO:0000256" key="1">
    <source>
        <dbReference type="SAM" id="MobiDB-lite"/>
    </source>
</evidence>
<evidence type="ECO:0008006" key="5">
    <source>
        <dbReference type="Google" id="ProtNLM"/>
    </source>
</evidence>
<organism evidence="3 4">
    <name type="scientific">Streptomyces finlayi</name>
    <dbReference type="NCBI Taxonomy" id="67296"/>
    <lineage>
        <taxon>Bacteria</taxon>
        <taxon>Bacillati</taxon>
        <taxon>Actinomycetota</taxon>
        <taxon>Actinomycetes</taxon>
        <taxon>Kitasatosporales</taxon>
        <taxon>Streptomycetaceae</taxon>
        <taxon>Streptomyces</taxon>
    </lineage>
</organism>